<comment type="caution">
    <text evidence="1">The sequence shown here is derived from an EMBL/GenBank/DDBJ whole genome shotgun (WGS) entry which is preliminary data.</text>
</comment>
<accession>A0A559TK82</accession>
<proteinExistence type="predicted"/>
<sequence length="200" mass="21604">MISDLLRTALAAISSNRSKDSWLAGSSVLSQFIHRVPNDVDVHHVDIAAFANAVDKDCRSLADAGFLIASKQSTGSELEIVFSGSDGVLALNWVLVQERPSTIIDDPHLGTRASFSDVITQKIEMYSESLHSKHRDDLLALLEQSASMAAEISPDKLAADLSAVELAVSSSTYPTFSKSGVRCVRSSIKSNPELCRRMKA</sequence>
<dbReference type="Proteomes" id="UP000319824">
    <property type="component" value="Unassembled WGS sequence"/>
</dbReference>
<name>A0A559TK82_9HYPH</name>
<evidence type="ECO:0008006" key="3">
    <source>
        <dbReference type="Google" id="ProtNLM"/>
    </source>
</evidence>
<dbReference type="RefSeq" id="WP_022718962.1">
    <property type="nucleotide sequence ID" value="NZ_ATTQ01000036.1"/>
</dbReference>
<dbReference type="AlphaFoldDB" id="A0A559TK82"/>
<evidence type="ECO:0000313" key="1">
    <source>
        <dbReference type="EMBL" id="TVZ75014.1"/>
    </source>
</evidence>
<reference evidence="1 2" key="1">
    <citation type="submission" date="2019-06" db="EMBL/GenBank/DDBJ databases">
        <title>Pac Bio to generate improved reference genome sequences for organisms with transposon mutant libraries (support for FEBA project).</title>
        <authorList>
            <person name="Blow M."/>
        </authorList>
    </citation>
    <scope>NUCLEOTIDE SEQUENCE [LARGE SCALE GENOMIC DNA]</scope>
    <source>
        <strain evidence="1 2">USDA 1844</strain>
    </source>
</reference>
<organism evidence="1 2">
    <name type="scientific">Rhizobium mongolense USDA 1844</name>
    <dbReference type="NCBI Taxonomy" id="1079460"/>
    <lineage>
        <taxon>Bacteria</taxon>
        <taxon>Pseudomonadati</taxon>
        <taxon>Pseudomonadota</taxon>
        <taxon>Alphaproteobacteria</taxon>
        <taxon>Hyphomicrobiales</taxon>
        <taxon>Rhizobiaceae</taxon>
        <taxon>Rhizobium/Agrobacterium group</taxon>
        <taxon>Rhizobium</taxon>
    </lineage>
</organism>
<gene>
    <name evidence="1" type="ORF">BCL32_0382</name>
</gene>
<protein>
    <recommendedName>
        <fullName evidence="3">Nucleotidyltransferase AbiEii toxin of type IV toxin-antitoxin system</fullName>
    </recommendedName>
</protein>
<dbReference type="EMBL" id="VISO01000001">
    <property type="protein sequence ID" value="TVZ75014.1"/>
    <property type="molecule type" value="Genomic_DNA"/>
</dbReference>
<evidence type="ECO:0000313" key="2">
    <source>
        <dbReference type="Proteomes" id="UP000319824"/>
    </source>
</evidence>